<feature type="compositionally biased region" description="Basic and acidic residues" evidence="1">
    <location>
        <begin position="83"/>
        <end position="92"/>
    </location>
</feature>
<feature type="region of interest" description="Disordered" evidence="1">
    <location>
        <begin position="47"/>
        <end position="92"/>
    </location>
</feature>
<evidence type="ECO:0000313" key="3">
    <source>
        <dbReference type="Proteomes" id="UP000011115"/>
    </source>
</evidence>
<dbReference type="Proteomes" id="UP000011115">
    <property type="component" value="Unassembled WGS sequence"/>
</dbReference>
<proteinExistence type="predicted"/>
<evidence type="ECO:0008006" key="4">
    <source>
        <dbReference type="Google" id="ProtNLM"/>
    </source>
</evidence>
<dbReference type="HOGENOM" id="CLU_158282_0_0_1"/>
<name>M1DN95_SOLTU</name>
<reference evidence="3" key="1">
    <citation type="journal article" date="2011" name="Nature">
        <title>Genome sequence and analysis of the tuber crop potato.</title>
        <authorList>
            <consortium name="The Potato Genome Sequencing Consortium"/>
        </authorList>
    </citation>
    <scope>NUCLEOTIDE SEQUENCE [LARGE SCALE GENOMIC DNA]</scope>
    <source>
        <strain evidence="3">cv. DM1-3 516 R44</strain>
    </source>
</reference>
<dbReference type="PaxDb" id="4113-PGSC0003DMT400091724"/>
<dbReference type="AlphaFoldDB" id="M1DN95"/>
<keyword evidence="3" id="KW-1185">Reference proteome</keyword>
<evidence type="ECO:0000313" key="2">
    <source>
        <dbReference type="EnsemblPlants" id="PGSC0003DMT400091724"/>
    </source>
</evidence>
<dbReference type="Gramene" id="PGSC0003DMT400091724">
    <property type="protein sequence ID" value="PGSC0003DMT400091724"/>
    <property type="gene ID" value="PGSC0003DMG400041295"/>
</dbReference>
<accession>M1DN95</accession>
<dbReference type="EnsemblPlants" id="PGSC0003DMT400091724">
    <property type="protein sequence ID" value="PGSC0003DMT400091724"/>
    <property type="gene ID" value="PGSC0003DMG400041295"/>
</dbReference>
<feature type="compositionally biased region" description="Polar residues" evidence="1">
    <location>
        <begin position="60"/>
        <end position="69"/>
    </location>
</feature>
<evidence type="ECO:0000256" key="1">
    <source>
        <dbReference type="SAM" id="MobiDB-lite"/>
    </source>
</evidence>
<dbReference type="InParanoid" id="M1DN95"/>
<reference evidence="2" key="2">
    <citation type="submission" date="2015-06" db="UniProtKB">
        <authorList>
            <consortium name="EnsemblPlants"/>
        </authorList>
    </citation>
    <scope>IDENTIFICATION</scope>
    <source>
        <strain evidence="2">DM1-3 516 R44</strain>
    </source>
</reference>
<sequence length="92" mass="10255">MPLRRAYTRNANTHNTNIVPLVPDHEVLNAKFQNAIQLLARSVANQNNQFRQDHKGRASGSKSQGSTLGKRTYPTCPKFGKNHPGECLEGKK</sequence>
<protein>
    <recommendedName>
        <fullName evidence="4">Gag-pol polyprotein</fullName>
    </recommendedName>
</protein>
<organism evidence="2 3">
    <name type="scientific">Solanum tuberosum</name>
    <name type="common">Potato</name>
    <dbReference type="NCBI Taxonomy" id="4113"/>
    <lineage>
        <taxon>Eukaryota</taxon>
        <taxon>Viridiplantae</taxon>
        <taxon>Streptophyta</taxon>
        <taxon>Embryophyta</taxon>
        <taxon>Tracheophyta</taxon>
        <taxon>Spermatophyta</taxon>
        <taxon>Magnoliopsida</taxon>
        <taxon>eudicotyledons</taxon>
        <taxon>Gunneridae</taxon>
        <taxon>Pentapetalae</taxon>
        <taxon>asterids</taxon>
        <taxon>lamiids</taxon>
        <taxon>Solanales</taxon>
        <taxon>Solanaceae</taxon>
        <taxon>Solanoideae</taxon>
        <taxon>Solaneae</taxon>
        <taxon>Solanum</taxon>
    </lineage>
</organism>